<evidence type="ECO:0000259" key="11">
    <source>
        <dbReference type="Pfam" id="PF00148"/>
    </source>
</evidence>
<feature type="binding site" evidence="10">
    <location>
        <position position="31"/>
    </location>
    <ligand>
        <name>[4Fe-4S] cluster</name>
        <dbReference type="ChEBI" id="CHEBI:49883"/>
        <note>ligand shared with heterodimeric partner</note>
    </ligand>
</feature>
<evidence type="ECO:0000256" key="1">
    <source>
        <dbReference type="ARBA" id="ARBA00022485"/>
    </source>
</evidence>
<comment type="catalytic activity">
    <reaction evidence="10">
        <text>chlorophyllide a + oxidized 2[4Fe-4S]-[ferredoxin] + 2 ADP + 2 phosphate = protochlorophyllide a + reduced 2[4Fe-4S]-[ferredoxin] + 2 ATP + 2 H2O</text>
        <dbReference type="Rhea" id="RHEA:28202"/>
        <dbReference type="Rhea" id="RHEA-COMP:10002"/>
        <dbReference type="Rhea" id="RHEA-COMP:10004"/>
        <dbReference type="ChEBI" id="CHEBI:15377"/>
        <dbReference type="ChEBI" id="CHEBI:30616"/>
        <dbReference type="ChEBI" id="CHEBI:33722"/>
        <dbReference type="ChEBI" id="CHEBI:33723"/>
        <dbReference type="ChEBI" id="CHEBI:43474"/>
        <dbReference type="ChEBI" id="CHEBI:83348"/>
        <dbReference type="ChEBI" id="CHEBI:83350"/>
        <dbReference type="ChEBI" id="CHEBI:456216"/>
        <dbReference type="EC" id="1.3.7.7"/>
    </reaction>
</comment>
<accession>A0ABT6CMI9</accession>
<comment type="cofactor">
    <cofactor evidence="10">
        <name>[4Fe-4S] cluster</name>
        <dbReference type="ChEBI" id="CHEBI:49883"/>
    </cofactor>
    <text evidence="10">Binds 1 [4Fe-4S] cluster per heterodimer. The cluster is bound at the heterodimer interface by residues from both subunits.</text>
</comment>
<dbReference type="SUPFAM" id="SSF53807">
    <property type="entry name" value="Helical backbone' metal receptor"/>
    <property type="match status" value="1"/>
</dbReference>
<feature type="binding site" evidence="10">
    <location>
        <position position="117"/>
    </location>
    <ligand>
        <name>[4Fe-4S] cluster</name>
        <dbReference type="ChEBI" id="CHEBI:49883"/>
        <note>ligand shared with heterodimeric partner</note>
    </ligand>
</feature>
<dbReference type="Pfam" id="PF00148">
    <property type="entry name" value="Oxidored_nitro"/>
    <property type="match status" value="1"/>
</dbReference>
<evidence type="ECO:0000256" key="5">
    <source>
        <dbReference type="ARBA" id="ARBA00022840"/>
    </source>
</evidence>
<sequence>METRLAPLDAGCANPAPPVVLRERGQREVFCGLTGIVWLHRKMQDAFFLVVGSRTCAHLLQSAAGVMIFAEPRFATAIIEERDLAGMADCHDELDRIVHQLLERRPEIRTLFLVGSCPSEVIKLDLSKAAQRLDSRFGGRTRVLNYSGSGIETTFTEGEDACLAALVPEMPPAELGSALQLLVVGALPDVVEDQFLRLFGELGIDAVRCLPARRLADLPAVGANTRFLLAQPFLGETARALEDRGARRLEALFPFGAEGTTDWLRAAAEAFGVDRMHFNRVVAPGRERAKRAIAHSHERLRGKRITFLPDSQLEVPLARFLSNELDMVPVEVGTPYLHRELMARELPLLPQGTRISEGQHLDRQLDRVRADRPDLTVCGLGLANPLEAEGLSTKWAIELVFSPIHGFEQAGDLAELFARPLRRRDVLRV</sequence>
<dbReference type="InterPro" id="IPR005970">
    <property type="entry name" value="Protochl_reductN"/>
</dbReference>
<comment type="caution">
    <text evidence="12">The sequence shown here is derived from an EMBL/GenBank/DDBJ whole genome shotgun (WGS) entry which is preliminary data.</text>
</comment>
<evidence type="ECO:0000256" key="2">
    <source>
        <dbReference type="ARBA" id="ARBA00022531"/>
    </source>
</evidence>
<keyword evidence="3 10" id="KW-0479">Metal-binding</keyword>
<dbReference type="RefSeq" id="WP_277279339.1">
    <property type="nucleotide sequence ID" value="NZ_JAROCY010000014.1"/>
</dbReference>
<keyword evidence="9 10" id="KW-0149">Chlorophyll biosynthesis</keyword>
<evidence type="ECO:0000256" key="8">
    <source>
        <dbReference type="ARBA" id="ARBA00023014"/>
    </source>
</evidence>
<keyword evidence="2 10" id="KW-0602">Photosynthesis</keyword>
<keyword evidence="4 10" id="KW-0547">Nucleotide-binding</keyword>
<reference evidence="12 13" key="1">
    <citation type="submission" date="2023-03" db="EMBL/GenBank/DDBJ databases">
        <title>Novosphingobium cyanobacteriorum sp. nov., isolated from a eutrophic reservoir during the Microcystis bloom period.</title>
        <authorList>
            <person name="Kang M."/>
            <person name="Le V."/>
            <person name="Ko S.-R."/>
            <person name="Lee S.-A."/>
            <person name="Ahn C.-Y."/>
        </authorList>
    </citation>
    <scope>NUCLEOTIDE SEQUENCE [LARGE SCALE GENOMIC DNA]</scope>
    <source>
        <strain evidence="12 13">HBC54</strain>
    </source>
</reference>
<dbReference type="PANTHER" id="PTHR39429">
    <property type="entry name" value="LIGHT-INDEPENDENT PROTOCHLOROPHYLLIDE REDUCTASE SUBUNIT N"/>
    <property type="match status" value="1"/>
</dbReference>
<proteinExistence type="inferred from homology"/>
<evidence type="ECO:0000256" key="9">
    <source>
        <dbReference type="ARBA" id="ARBA00023171"/>
    </source>
</evidence>
<comment type="pathway">
    <text evidence="10">Porphyrin-containing compound metabolism; bacteriochlorophyll biosynthesis (light-independent).</text>
</comment>
<dbReference type="InterPro" id="IPR000510">
    <property type="entry name" value="Nase/OxRdtase_comp1"/>
</dbReference>
<dbReference type="Gene3D" id="3.40.50.1980">
    <property type="entry name" value="Nitrogenase molybdenum iron protein domain"/>
    <property type="match status" value="3"/>
</dbReference>
<organism evidence="12 13">
    <name type="scientific">Novosphingobium cyanobacteriorum</name>
    <dbReference type="NCBI Taxonomy" id="3024215"/>
    <lineage>
        <taxon>Bacteria</taxon>
        <taxon>Pseudomonadati</taxon>
        <taxon>Pseudomonadota</taxon>
        <taxon>Alphaproteobacteria</taxon>
        <taxon>Sphingomonadales</taxon>
        <taxon>Sphingomonadaceae</taxon>
        <taxon>Novosphingobium</taxon>
    </lineage>
</organism>
<keyword evidence="1 10" id="KW-0004">4Fe-4S</keyword>
<dbReference type="EMBL" id="JAROCY010000014">
    <property type="protein sequence ID" value="MDF8334443.1"/>
    <property type="molecule type" value="Genomic_DNA"/>
</dbReference>
<comment type="subunit">
    <text evidence="10">Protochlorophyllide reductase is composed of three subunits; BchL, BchN and BchB. Forms a heterotetramer of two BchB and two BchN subunits.</text>
</comment>
<evidence type="ECO:0000256" key="6">
    <source>
        <dbReference type="ARBA" id="ARBA00023002"/>
    </source>
</evidence>
<feature type="binding site" evidence="10">
    <location>
        <position position="56"/>
    </location>
    <ligand>
        <name>[4Fe-4S] cluster</name>
        <dbReference type="ChEBI" id="CHEBI:49883"/>
        <note>ligand shared with heterodimeric partner</note>
    </ligand>
</feature>
<evidence type="ECO:0000313" key="12">
    <source>
        <dbReference type="EMBL" id="MDF8334443.1"/>
    </source>
</evidence>
<evidence type="ECO:0000313" key="13">
    <source>
        <dbReference type="Proteomes" id="UP001222770"/>
    </source>
</evidence>
<keyword evidence="6 10" id="KW-0560">Oxidoreductase</keyword>
<dbReference type="EC" id="1.3.7.7" evidence="10"/>
<dbReference type="Proteomes" id="UP001222770">
    <property type="component" value="Unassembled WGS sequence"/>
</dbReference>
<evidence type="ECO:0000256" key="7">
    <source>
        <dbReference type="ARBA" id="ARBA00023004"/>
    </source>
</evidence>
<dbReference type="PANTHER" id="PTHR39429:SF3">
    <property type="entry name" value="LIGHT-INDEPENDENT PROTOCHLOROPHYLLIDE REDUCTASE SUBUNIT N"/>
    <property type="match status" value="1"/>
</dbReference>
<keyword evidence="13" id="KW-1185">Reference proteome</keyword>
<keyword evidence="8 10" id="KW-0411">Iron-sulfur</keyword>
<comment type="similarity">
    <text evidence="10">Belongs to the BchN/ChlN family.</text>
</comment>
<dbReference type="PIRSF" id="PIRSF000162">
    <property type="entry name" value="P_chlorophyll_rd"/>
    <property type="match status" value="1"/>
</dbReference>
<dbReference type="HAMAP" id="MF_00352">
    <property type="entry name" value="ChlN_BchN"/>
    <property type="match status" value="1"/>
</dbReference>
<gene>
    <name evidence="10" type="primary">bchN</name>
    <name evidence="12" type="ORF">POM99_14640</name>
</gene>
<keyword evidence="10" id="KW-0077">Bacteriochlorophyll biosynthesis</keyword>
<dbReference type="InterPro" id="IPR050293">
    <property type="entry name" value="LIPOR_BchN/ChlN"/>
</dbReference>
<name>A0ABT6CMI9_9SPHN</name>
<keyword evidence="7 10" id="KW-0408">Iron</keyword>
<dbReference type="NCBIfam" id="NF002768">
    <property type="entry name" value="PRK02842.1"/>
    <property type="match status" value="1"/>
</dbReference>
<evidence type="ECO:0000256" key="4">
    <source>
        <dbReference type="ARBA" id="ARBA00022741"/>
    </source>
</evidence>
<dbReference type="NCBIfam" id="TIGR01279">
    <property type="entry name" value="DPOR_bchN"/>
    <property type="match status" value="1"/>
</dbReference>
<evidence type="ECO:0000256" key="3">
    <source>
        <dbReference type="ARBA" id="ARBA00022723"/>
    </source>
</evidence>
<feature type="domain" description="Nitrogenase/oxidoreductase component 1" evidence="11">
    <location>
        <begin position="31"/>
        <end position="419"/>
    </location>
</feature>
<protein>
    <recommendedName>
        <fullName evidence="10">Light-independent protochlorophyllide reductase subunit N</fullName>
        <shortName evidence="10">DPOR subunit N</shortName>
        <shortName evidence="10">LI-POR subunit N</shortName>
        <ecNumber evidence="10">1.3.7.7</ecNumber>
    </recommendedName>
</protein>
<keyword evidence="5 10" id="KW-0067">ATP-binding</keyword>
<dbReference type="GO" id="GO:0016491">
    <property type="term" value="F:oxidoreductase activity"/>
    <property type="evidence" value="ECO:0007669"/>
    <property type="project" value="UniProtKB-KW"/>
</dbReference>
<comment type="function">
    <text evidence="10">Component of the dark-operative protochlorophyllide reductase (DPOR) that uses Mg-ATP and reduced ferredoxin to reduce ring D of protochlorophyllide (Pchlide) to form chlorophyllide a (Chlide). This reaction is light-independent. The NB-protein (BchN-BchB) is the catalytic component of the complex.</text>
</comment>
<evidence type="ECO:0000256" key="10">
    <source>
        <dbReference type="HAMAP-Rule" id="MF_00352"/>
    </source>
</evidence>